<reference evidence="3" key="2">
    <citation type="submission" date="2015-01" db="EMBL/GenBank/DDBJ databases">
        <title>Evolutionary Origins and Diversification of the Mycorrhizal Mutualists.</title>
        <authorList>
            <consortium name="DOE Joint Genome Institute"/>
            <consortium name="Mycorrhizal Genomics Consortium"/>
            <person name="Kohler A."/>
            <person name="Kuo A."/>
            <person name="Nagy L.G."/>
            <person name="Floudas D."/>
            <person name="Copeland A."/>
            <person name="Barry K.W."/>
            <person name="Cichocki N."/>
            <person name="Veneault-Fourrey C."/>
            <person name="LaButti K."/>
            <person name="Lindquist E.A."/>
            <person name="Lipzen A."/>
            <person name="Lundell T."/>
            <person name="Morin E."/>
            <person name="Murat C."/>
            <person name="Riley R."/>
            <person name="Ohm R."/>
            <person name="Sun H."/>
            <person name="Tunlid A."/>
            <person name="Henrissat B."/>
            <person name="Grigoriev I.V."/>
            <person name="Hibbett D.S."/>
            <person name="Martin F."/>
        </authorList>
    </citation>
    <scope>NUCLEOTIDE SEQUENCE [LARGE SCALE GENOMIC DNA]</scope>
    <source>
        <strain evidence="3">MUT 4182</strain>
    </source>
</reference>
<feature type="compositionally biased region" description="Low complexity" evidence="1">
    <location>
        <begin position="65"/>
        <end position="76"/>
    </location>
</feature>
<evidence type="ECO:0000313" key="3">
    <source>
        <dbReference type="Proteomes" id="UP000054248"/>
    </source>
</evidence>
<feature type="compositionally biased region" description="Low complexity" evidence="1">
    <location>
        <begin position="475"/>
        <end position="489"/>
    </location>
</feature>
<feature type="compositionally biased region" description="Pro residues" evidence="1">
    <location>
        <begin position="514"/>
        <end position="524"/>
    </location>
</feature>
<accession>A0A0C3QJT9</accession>
<feature type="compositionally biased region" description="Basic and acidic residues" evidence="1">
    <location>
        <begin position="48"/>
        <end position="63"/>
    </location>
</feature>
<protein>
    <submittedName>
        <fullName evidence="2">Uncharacterized protein</fullName>
    </submittedName>
</protein>
<evidence type="ECO:0000313" key="2">
    <source>
        <dbReference type="EMBL" id="KIO32635.1"/>
    </source>
</evidence>
<organism evidence="2 3">
    <name type="scientific">Tulasnella calospora MUT 4182</name>
    <dbReference type="NCBI Taxonomy" id="1051891"/>
    <lineage>
        <taxon>Eukaryota</taxon>
        <taxon>Fungi</taxon>
        <taxon>Dikarya</taxon>
        <taxon>Basidiomycota</taxon>
        <taxon>Agaricomycotina</taxon>
        <taxon>Agaricomycetes</taxon>
        <taxon>Cantharellales</taxon>
        <taxon>Tulasnellaceae</taxon>
        <taxon>Tulasnella</taxon>
    </lineage>
</organism>
<feature type="compositionally biased region" description="Low complexity" evidence="1">
    <location>
        <begin position="84"/>
        <end position="100"/>
    </location>
</feature>
<keyword evidence="3" id="KW-1185">Reference proteome</keyword>
<feature type="compositionally biased region" description="Basic and acidic residues" evidence="1">
    <location>
        <begin position="250"/>
        <end position="264"/>
    </location>
</feature>
<feature type="compositionally biased region" description="Basic and acidic residues" evidence="1">
    <location>
        <begin position="361"/>
        <end position="375"/>
    </location>
</feature>
<feature type="region of interest" description="Disordered" evidence="1">
    <location>
        <begin position="48"/>
        <end position="234"/>
    </location>
</feature>
<feature type="compositionally biased region" description="Basic and acidic residues" evidence="1">
    <location>
        <begin position="274"/>
        <end position="288"/>
    </location>
</feature>
<evidence type="ECO:0000256" key="1">
    <source>
        <dbReference type="SAM" id="MobiDB-lite"/>
    </source>
</evidence>
<gene>
    <name evidence="2" type="ORF">M407DRAFT_18398</name>
</gene>
<dbReference type="AlphaFoldDB" id="A0A0C3QJT9"/>
<dbReference type="OrthoDB" id="3261532at2759"/>
<dbReference type="EMBL" id="KN822953">
    <property type="protein sequence ID" value="KIO32635.1"/>
    <property type="molecule type" value="Genomic_DNA"/>
</dbReference>
<reference evidence="2 3" key="1">
    <citation type="submission" date="2014-04" db="EMBL/GenBank/DDBJ databases">
        <authorList>
            <consortium name="DOE Joint Genome Institute"/>
            <person name="Kuo A."/>
            <person name="Girlanda M."/>
            <person name="Perotto S."/>
            <person name="Kohler A."/>
            <person name="Nagy L.G."/>
            <person name="Floudas D."/>
            <person name="Copeland A."/>
            <person name="Barry K.W."/>
            <person name="Cichocki N."/>
            <person name="Veneault-Fourrey C."/>
            <person name="LaButti K."/>
            <person name="Lindquist E.A."/>
            <person name="Lipzen A."/>
            <person name="Lundell T."/>
            <person name="Morin E."/>
            <person name="Murat C."/>
            <person name="Sun H."/>
            <person name="Tunlid A."/>
            <person name="Henrissat B."/>
            <person name="Grigoriev I.V."/>
            <person name="Hibbett D.S."/>
            <person name="Martin F."/>
            <person name="Nordberg H.P."/>
            <person name="Cantor M.N."/>
            <person name="Hua S.X."/>
        </authorList>
    </citation>
    <scope>NUCLEOTIDE SEQUENCE [LARGE SCALE GENOMIC DNA]</scope>
    <source>
        <strain evidence="2 3">MUT 4182</strain>
    </source>
</reference>
<feature type="region of interest" description="Disordered" evidence="1">
    <location>
        <begin position="250"/>
        <end position="552"/>
    </location>
</feature>
<feature type="compositionally biased region" description="Low complexity" evidence="1">
    <location>
        <begin position="120"/>
        <end position="153"/>
    </location>
</feature>
<dbReference type="Proteomes" id="UP000054248">
    <property type="component" value="Unassembled WGS sequence"/>
</dbReference>
<dbReference type="HOGENOM" id="CLU_476664_0_0_1"/>
<feature type="compositionally biased region" description="Basic and acidic residues" evidence="1">
    <location>
        <begin position="208"/>
        <end position="217"/>
    </location>
</feature>
<sequence length="572" mass="60923">MDYQGFGLGLGTASTFRPFGTQDDDEFGDSAELQVTWQSSQVANIRALLEDKKPASKGKDRGTSSRRVSASSSSSKLKSKVSRKSSLPAPAPPGASLDDPIIIGTQESPPHASATPQKLSGEGSSAYASASSTPTFSTPSSGPSTSANSFASSEWDYFPPCFAGSSSSSRGSKDRMSPNPGPIRRTKDPKRLRSKMAPMHRPSSVAGERMDVEHQEGEGDEKGEETRSTSVDSLQAMLRQFGSVVKERAAKEVEVPSKAKDLPSKSRTAAPSRKRVEGWDTKRLKDRTNGSTARVAEIKSAGRTRPSDDLESMDPPSMRSTTTRSCSPHAAVANSEEASGRALPAAEVRRPTTFKEPLPPSKREDKSTTLLKKDMPPPPVPRRPSPLREEQPVPPAGQERRQAPPTKAASPTLQSSSSQSGPPSSSQGRRFGMTSYAATFSQGKVNEPPRTVTNNTTDTYKGANPFKPKSLGMRSAITTSSTTAPSSQSGGFKRTSSNRLPAFQPPIKKSTSPVPHPPPAPLPAPATKSTTSFMDEDGDISMTNSAADTSYGNSFEIDLGELDAIMSPYEQT</sequence>
<name>A0A0C3QJT9_9AGAM</name>
<feature type="compositionally biased region" description="Low complexity" evidence="1">
    <location>
        <begin position="414"/>
        <end position="428"/>
    </location>
</feature>
<feature type="compositionally biased region" description="Polar residues" evidence="1">
    <location>
        <begin position="541"/>
        <end position="552"/>
    </location>
</feature>
<proteinExistence type="predicted"/>